<name>A0A3Q2XI23_HIPCM</name>
<evidence type="ECO:0000313" key="4">
    <source>
        <dbReference type="Proteomes" id="UP000264820"/>
    </source>
</evidence>
<organism evidence="3 4">
    <name type="scientific">Hippocampus comes</name>
    <name type="common">Tiger tail seahorse</name>
    <dbReference type="NCBI Taxonomy" id="109280"/>
    <lineage>
        <taxon>Eukaryota</taxon>
        <taxon>Metazoa</taxon>
        <taxon>Chordata</taxon>
        <taxon>Craniata</taxon>
        <taxon>Vertebrata</taxon>
        <taxon>Euteleostomi</taxon>
        <taxon>Actinopterygii</taxon>
        <taxon>Neopterygii</taxon>
        <taxon>Teleostei</taxon>
        <taxon>Neoteleostei</taxon>
        <taxon>Acanthomorphata</taxon>
        <taxon>Syngnathiaria</taxon>
        <taxon>Syngnathiformes</taxon>
        <taxon>Syngnathoidei</taxon>
        <taxon>Syngnathidae</taxon>
        <taxon>Hippocampus</taxon>
    </lineage>
</organism>
<dbReference type="CDD" id="cd00037">
    <property type="entry name" value="CLECT"/>
    <property type="match status" value="1"/>
</dbReference>
<dbReference type="AlphaFoldDB" id="A0A3Q2XI23"/>
<accession>A0A3Q2XI23</accession>
<dbReference type="InterPro" id="IPR016187">
    <property type="entry name" value="CTDL_fold"/>
</dbReference>
<dbReference type="SMART" id="SM00034">
    <property type="entry name" value="CLECT"/>
    <property type="match status" value="1"/>
</dbReference>
<evidence type="ECO:0000313" key="3">
    <source>
        <dbReference type="Ensembl" id="ENSHCOP00000003432.1"/>
    </source>
</evidence>
<protein>
    <recommendedName>
        <fullName evidence="2">C-type lectin domain-containing protein</fullName>
    </recommendedName>
</protein>
<dbReference type="OMA" id="READQCK"/>
<dbReference type="InterPro" id="IPR018378">
    <property type="entry name" value="C-type_lectin_CS"/>
</dbReference>
<keyword evidence="1" id="KW-1015">Disulfide bond</keyword>
<dbReference type="PANTHER" id="PTHR22991">
    <property type="entry name" value="PROTEIN CBG13490"/>
    <property type="match status" value="1"/>
</dbReference>
<evidence type="ECO:0000256" key="1">
    <source>
        <dbReference type="ARBA" id="ARBA00023157"/>
    </source>
</evidence>
<feature type="domain" description="C-type lectin" evidence="2">
    <location>
        <begin position="1"/>
        <end position="95"/>
    </location>
</feature>
<dbReference type="PROSITE" id="PS50041">
    <property type="entry name" value="C_TYPE_LECTIN_2"/>
    <property type="match status" value="1"/>
</dbReference>
<dbReference type="Pfam" id="PF00059">
    <property type="entry name" value="Lectin_C"/>
    <property type="match status" value="1"/>
</dbReference>
<dbReference type="Ensembl" id="ENSHCOT00000008744.1">
    <property type="protein sequence ID" value="ENSHCOP00000003432.1"/>
    <property type="gene ID" value="ENSHCOG00000004752.1"/>
</dbReference>
<dbReference type="PROSITE" id="PS00615">
    <property type="entry name" value="C_TYPE_LECTIN_1"/>
    <property type="match status" value="1"/>
</dbReference>
<dbReference type="PANTHER" id="PTHR22991:SF40">
    <property type="entry name" value="PROTEIN CBG13490"/>
    <property type="match status" value="1"/>
</dbReference>
<dbReference type="Gene3D" id="3.10.100.10">
    <property type="entry name" value="Mannose-Binding Protein A, subunit A"/>
    <property type="match status" value="1"/>
</dbReference>
<reference evidence="3" key="2">
    <citation type="submission" date="2025-09" db="UniProtKB">
        <authorList>
            <consortium name="Ensembl"/>
        </authorList>
    </citation>
    <scope>IDENTIFICATION</scope>
</reference>
<dbReference type="InterPro" id="IPR050976">
    <property type="entry name" value="Snaclec"/>
</dbReference>
<keyword evidence="4" id="KW-1185">Reference proteome</keyword>
<dbReference type="InterPro" id="IPR001304">
    <property type="entry name" value="C-type_lectin-like"/>
</dbReference>
<dbReference type="InterPro" id="IPR016186">
    <property type="entry name" value="C-type_lectin-like/link_sf"/>
</dbReference>
<reference evidence="3" key="1">
    <citation type="submission" date="2025-08" db="UniProtKB">
        <authorList>
            <consortium name="Ensembl"/>
        </authorList>
    </citation>
    <scope>IDENTIFICATION</scope>
</reference>
<dbReference type="SUPFAM" id="SSF56436">
    <property type="entry name" value="C-type lectin-like"/>
    <property type="match status" value="1"/>
</dbReference>
<dbReference type="Proteomes" id="UP000264820">
    <property type="component" value="Unplaced"/>
</dbReference>
<dbReference type="GeneTree" id="ENSGT00940000180230"/>
<proteinExistence type="predicted"/>
<evidence type="ECO:0000259" key="2">
    <source>
        <dbReference type="PROSITE" id="PS50041"/>
    </source>
</evidence>
<sequence>SICNILGGNLASVHSALEYSVVLEIIRAASDSTVDVWLGIHEAIEDDVFFWTDGSEVDFTAFNNDMDPGDCIELEFDDGLWDNDSCTDLNRFVCAREADQCKH</sequence>